<dbReference type="InterPro" id="IPR016181">
    <property type="entry name" value="Acyl_CoA_acyltransferase"/>
</dbReference>
<accession>A0A1H7T8Q5</accession>
<dbReference type="Proteomes" id="UP000199297">
    <property type="component" value="Unassembled WGS sequence"/>
</dbReference>
<evidence type="ECO:0000313" key="2">
    <source>
        <dbReference type="Proteomes" id="UP000199297"/>
    </source>
</evidence>
<dbReference type="Gene3D" id="3.40.630.30">
    <property type="match status" value="1"/>
</dbReference>
<dbReference type="AlphaFoldDB" id="A0A1H7T8Q5"/>
<dbReference type="EMBL" id="FOBI01000023">
    <property type="protein sequence ID" value="SEL80207.1"/>
    <property type="molecule type" value="Genomic_DNA"/>
</dbReference>
<sequence>MNPGGIDRTMKNYSIANNFDRYFLIQLANTRALKEEVFKIRYGVYSYELGWETGNQQQMETDIFDNYAYHCLIKHRRTGTYAGCIRLIVPPANRSDFLLPCENHCLHYAWPEVIDSTELPRGSFGEISRLAVLSSFRRRLRERRKPFVINSFESNTIFTEDEHRNFPNIAIGLYLASLSLADICDHQGTFVMMEPRLNRCLSRIGLQFQQASDLIEHHGKRAMFHLARENFKSNLKPELQELYELIHAELLAQQFVLPLKNASA</sequence>
<organism evidence="1 2">
    <name type="scientific">Colwellia chukchiensis</name>
    <dbReference type="NCBI Taxonomy" id="641665"/>
    <lineage>
        <taxon>Bacteria</taxon>
        <taxon>Pseudomonadati</taxon>
        <taxon>Pseudomonadota</taxon>
        <taxon>Gammaproteobacteria</taxon>
        <taxon>Alteromonadales</taxon>
        <taxon>Colwelliaceae</taxon>
        <taxon>Colwellia</taxon>
    </lineage>
</organism>
<dbReference type="SUPFAM" id="SSF55729">
    <property type="entry name" value="Acyl-CoA N-acyltransferases (Nat)"/>
    <property type="match status" value="1"/>
</dbReference>
<keyword evidence="2" id="KW-1185">Reference proteome</keyword>
<protein>
    <submittedName>
        <fullName evidence="1">N-acyl amino acid synthase, PEP-CTERM/exosortase system-associated</fullName>
    </submittedName>
</protein>
<dbReference type="InterPro" id="IPR022484">
    <property type="entry name" value="PEP-CTERM/exosrtase_acylTfrase"/>
</dbReference>
<name>A0A1H7T8Q5_9GAMM</name>
<gene>
    <name evidence="1" type="ORF">SAMN05216262_1238</name>
</gene>
<proteinExistence type="predicted"/>
<evidence type="ECO:0000313" key="1">
    <source>
        <dbReference type="EMBL" id="SEL80207.1"/>
    </source>
</evidence>
<reference evidence="2" key="1">
    <citation type="submission" date="2016-10" db="EMBL/GenBank/DDBJ databases">
        <authorList>
            <person name="Varghese N."/>
            <person name="Submissions S."/>
        </authorList>
    </citation>
    <scope>NUCLEOTIDE SEQUENCE [LARGE SCALE GENOMIC DNA]</scope>
    <source>
        <strain evidence="2">CGMCC 1.9127</strain>
    </source>
</reference>
<dbReference type="Pfam" id="PF13444">
    <property type="entry name" value="Acetyltransf_5"/>
    <property type="match status" value="1"/>
</dbReference>
<dbReference type="NCBIfam" id="TIGR03694">
    <property type="entry name" value="exosort_acyl"/>
    <property type="match status" value="1"/>
</dbReference>
<dbReference type="STRING" id="641665.GCA_002104455_02313"/>